<evidence type="ECO:0000259" key="13">
    <source>
        <dbReference type="SMART" id="SM00760"/>
    </source>
</evidence>
<keyword evidence="5 8" id="KW-0067">ATP-binding</keyword>
<dbReference type="GO" id="GO:0005737">
    <property type="term" value="C:cytoplasm"/>
    <property type="evidence" value="ECO:0007669"/>
    <property type="project" value="UniProtKB-SubCell"/>
</dbReference>
<dbReference type="InterPro" id="IPR013159">
    <property type="entry name" value="DnaA_C"/>
</dbReference>
<dbReference type="CDD" id="cd06571">
    <property type="entry name" value="Bac_DnaA_C"/>
    <property type="match status" value="1"/>
</dbReference>
<keyword evidence="4 8" id="KW-0547">Nucleotide-binding</keyword>
<dbReference type="Gene3D" id="3.30.300.180">
    <property type="match status" value="1"/>
</dbReference>
<organism evidence="14 15">
    <name type="scientific">Mucisphaera calidilacus</name>
    <dbReference type="NCBI Taxonomy" id="2527982"/>
    <lineage>
        <taxon>Bacteria</taxon>
        <taxon>Pseudomonadati</taxon>
        <taxon>Planctomycetota</taxon>
        <taxon>Phycisphaerae</taxon>
        <taxon>Phycisphaerales</taxon>
        <taxon>Phycisphaeraceae</taxon>
        <taxon>Mucisphaera</taxon>
    </lineage>
</organism>
<dbReference type="Pfam" id="PF00308">
    <property type="entry name" value="Bac_DnaA"/>
    <property type="match status" value="1"/>
</dbReference>
<keyword evidence="15" id="KW-1185">Reference proteome</keyword>
<dbReference type="EMBL" id="CP036280">
    <property type="protein sequence ID" value="QDU72864.1"/>
    <property type="molecule type" value="Genomic_DNA"/>
</dbReference>
<dbReference type="SMART" id="SM00382">
    <property type="entry name" value="AAA"/>
    <property type="match status" value="1"/>
</dbReference>
<comment type="subunit">
    <text evidence="8">Oligomerizes as a right-handed, spiral filament on DNA at oriC.</text>
</comment>
<comment type="function">
    <text evidence="8 10">Plays an essential role in the initiation and regulation of chromosomal replication. ATP-DnaA binds to the origin of replication (oriC) to initiate formation of the DNA replication initiation complex once per cell cycle. Binds the DnaA box (a 9 base pair repeat at the origin) and separates the double-stranded (ds)DNA. Forms a right-handed helical filament on oriC DNA; dsDNA binds to the exterior of the filament while single-stranded (ss)DNA is stabiized in the filament's interior. The ATP-DnaA-oriC complex binds and stabilizes one strand of the AT-rich DNA unwinding element (DUE), permitting loading of DNA polymerase. After initiation quickly degrades to an ADP-DnaA complex that is not apt for DNA replication. Binds acidic phospholipids.</text>
</comment>
<dbReference type="NCBIfam" id="TIGR00362">
    <property type="entry name" value="DnaA"/>
    <property type="match status" value="1"/>
</dbReference>
<keyword evidence="7 8" id="KW-0238">DNA-binding</keyword>
<dbReference type="InterPro" id="IPR003593">
    <property type="entry name" value="AAA+_ATPase"/>
</dbReference>
<dbReference type="GO" id="GO:0006270">
    <property type="term" value="P:DNA replication initiation"/>
    <property type="evidence" value="ECO:0007669"/>
    <property type="project" value="UniProtKB-UniRule"/>
</dbReference>
<gene>
    <name evidence="14" type="primary">dnaA_2</name>
    <name evidence="8" type="synonym">dnaA</name>
    <name evidence="14" type="ORF">Pan265_27400</name>
</gene>
<dbReference type="AlphaFoldDB" id="A0A518C0Z4"/>
<dbReference type="RefSeq" id="WP_145447015.1">
    <property type="nucleotide sequence ID" value="NZ_CP036280.1"/>
</dbReference>
<dbReference type="InterPro" id="IPR018312">
    <property type="entry name" value="Chromosome_initiator_DnaA_CS"/>
</dbReference>
<evidence type="ECO:0000256" key="5">
    <source>
        <dbReference type="ARBA" id="ARBA00022840"/>
    </source>
</evidence>
<dbReference type="OrthoDB" id="9807019at2"/>
<dbReference type="Gene3D" id="1.10.8.60">
    <property type="match status" value="1"/>
</dbReference>
<feature type="binding site" evidence="8">
    <location>
        <position position="202"/>
    </location>
    <ligand>
        <name>ATP</name>
        <dbReference type="ChEBI" id="CHEBI:30616"/>
    </ligand>
</feature>
<dbReference type="InterPro" id="IPR038454">
    <property type="entry name" value="DnaA_N_sf"/>
</dbReference>
<feature type="domain" description="Chromosomal replication initiator DnaA C-terminal" evidence="13">
    <location>
        <begin position="401"/>
        <end position="470"/>
    </location>
</feature>
<dbReference type="Proteomes" id="UP000320386">
    <property type="component" value="Chromosome"/>
</dbReference>
<evidence type="ECO:0000256" key="3">
    <source>
        <dbReference type="ARBA" id="ARBA00022705"/>
    </source>
</evidence>
<feature type="region of interest" description="Domain I, interacts with DnaA modulators" evidence="8">
    <location>
        <begin position="1"/>
        <end position="109"/>
    </location>
</feature>
<evidence type="ECO:0000313" key="14">
    <source>
        <dbReference type="EMBL" id="QDU72864.1"/>
    </source>
</evidence>
<dbReference type="GO" id="GO:0005524">
    <property type="term" value="F:ATP binding"/>
    <property type="evidence" value="ECO:0007669"/>
    <property type="project" value="UniProtKB-UniRule"/>
</dbReference>
<comment type="similarity">
    <text evidence="1 8 11">Belongs to the DnaA family.</text>
</comment>
<protein>
    <recommendedName>
        <fullName evidence="8 9">Chromosomal replication initiator protein DnaA</fullName>
    </recommendedName>
</protein>
<dbReference type="KEGG" id="mcad:Pan265_27400"/>
<reference evidence="14 15" key="1">
    <citation type="submission" date="2019-02" db="EMBL/GenBank/DDBJ databases">
        <title>Deep-cultivation of Planctomycetes and their phenomic and genomic characterization uncovers novel biology.</title>
        <authorList>
            <person name="Wiegand S."/>
            <person name="Jogler M."/>
            <person name="Boedeker C."/>
            <person name="Pinto D."/>
            <person name="Vollmers J."/>
            <person name="Rivas-Marin E."/>
            <person name="Kohn T."/>
            <person name="Peeters S.H."/>
            <person name="Heuer A."/>
            <person name="Rast P."/>
            <person name="Oberbeckmann S."/>
            <person name="Bunk B."/>
            <person name="Jeske O."/>
            <person name="Meyerdierks A."/>
            <person name="Storesund J.E."/>
            <person name="Kallscheuer N."/>
            <person name="Luecker S."/>
            <person name="Lage O.M."/>
            <person name="Pohl T."/>
            <person name="Merkel B.J."/>
            <person name="Hornburger P."/>
            <person name="Mueller R.-W."/>
            <person name="Bruemmer F."/>
            <person name="Labrenz M."/>
            <person name="Spormann A.M."/>
            <person name="Op den Camp H."/>
            <person name="Overmann J."/>
            <person name="Amann R."/>
            <person name="Jetten M.S.M."/>
            <person name="Mascher T."/>
            <person name="Medema M.H."/>
            <person name="Devos D.P."/>
            <person name="Kaster A.-K."/>
            <person name="Ovreas L."/>
            <person name="Rohde M."/>
            <person name="Galperin M.Y."/>
            <person name="Jogler C."/>
        </authorList>
    </citation>
    <scope>NUCLEOTIDE SEQUENCE [LARGE SCALE GENOMIC DNA]</scope>
    <source>
        <strain evidence="14 15">Pan265</strain>
    </source>
</reference>
<dbReference type="SUPFAM" id="SSF48295">
    <property type="entry name" value="TrpR-like"/>
    <property type="match status" value="1"/>
</dbReference>
<dbReference type="InterPro" id="IPR010921">
    <property type="entry name" value="Trp_repressor/repl_initiator"/>
</dbReference>
<evidence type="ECO:0000256" key="1">
    <source>
        <dbReference type="ARBA" id="ARBA00006583"/>
    </source>
</evidence>
<comment type="subcellular location">
    <subcellularLocation>
        <location evidence="8">Cytoplasm</location>
    </subcellularLocation>
</comment>
<dbReference type="Pfam" id="PF08299">
    <property type="entry name" value="Bac_DnaA_C"/>
    <property type="match status" value="1"/>
</dbReference>
<dbReference type="CDD" id="cd00009">
    <property type="entry name" value="AAA"/>
    <property type="match status" value="1"/>
</dbReference>
<comment type="domain">
    <text evidence="8">Domain I is involved in oligomerization and binding regulators, domain II is flexibile and of varying length in different bacteria, domain III forms the AAA+ region, while domain IV binds dsDNA.</text>
</comment>
<dbReference type="GO" id="GO:0005886">
    <property type="term" value="C:plasma membrane"/>
    <property type="evidence" value="ECO:0007669"/>
    <property type="project" value="TreeGrafter"/>
</dbReference>
<evidence type="ECO:0000256" key="6">
    <source>
        <dbReference type="ARBA" id="ARBA00023121"/>
    </source>
</evidence>
<dbReference type="Gene3D" id="3.40.50.300">
    <property type="entry name" value="P-loop containing nucleotide triphosphate hydrolases"/>
    <property type="match status" value="1"/>
</dbReference>
<dbReference type="FunFam" id="3.40.50.300:FF:000668">
    <property type="entry name" value="Chromosomal replication initiator protein DnaA"/>
    <property type="match status" value="1"/>
</dbReference>
<sequence length="500" mass="56085">MPRLDDKLWRDMMAHLRRKHASICRQWFDELEPIALEGGLLRVRTTNSIQQNYLQKRCLEPFNDAAQAVTGALIAVRFEHHQTAAGPADHHKAESNGAATVETPAAAVAETKPAVPPQTLEIDVSDPMEPPAFSVTSDNQRIDNNGQAIELSDDFVLSPDYTFSNFITGPNNQLAYAASVAVANQPGTAYNPLFIHGGVGLGKTHLLQGICQAILTQRPETRIVYVSCEAFMTQFIESVQRGQMLQFRHRYRYADMLVIDDIHFLSSRERSQEEFFHTFNELYQANKQIVLSSDAAPSEIPHLEERLMSRFQWGLVANVTKPHFETRVAILRAKAKLRGVDVPDEVIAYMAQRIDSNARELEGAITNVLAHAALGGRPIDLELAAEALGDQINQPRSNHATLQQIIDVVTGYYSVKLSDLQSRRRHKSVTEPRQICMFLARRHTRYSLEEIGGHFGGRDHTTVMHSIKTIEERSQVNDGFAREITALEERLDQAPATPRP</sequence>
<dbReference type="InterPro" id="IPR001957">
    <property type="entry name" value="Chromosome_initiator_DnaA"/>
</dbReference>
<dbReference type="SUPFAM" id="SSF52540">
    <property type="entry name" value="P-loop containing nucleoside triphosphate hydrolases"/>
    <property type="match status" value="1"/>
</dbReference>
<feature type="binding site" evidence="8">
    <location>
        <position position="203"/>
    </location>
    <ligand>
        <name>ATP</name>
        <dbReference type="ChEBI" id="CHEBI:30616"/>
    </ligand>
</feature>
<comment type="caution">
    <text evidence="8">Lacks conserved residue(s) required for the propagation of feature annotation.</text>
</comment>
<dbReference type="PANTHER" id="PTHR30050:SF2">
    <property type="entry name" value="CHROMOSOMAL REPLICATION INITIATOR PROTEIN DNAA"/>
    <property type="match status" value="1"/>
</dbReference>
<dbReference type="Gene3D" id="1.10.1750.10">
    <property type="match status" value="1"/>
</dbReference>
<dbReference type="GO" id="GO:0008289">
    <property type="term" value="F:lipid binding"/>
    <property type="evidence" value="ECO:0007669"/>
    <property type="project" value="UniProtKB-KW"/>
</dbReference>
<feature type="binding site" evidence="8">
    <location>
        <position position="204"/>
    </location>
    <ligand>
        <name>ATP</name>
        <dbReference type="ChEBI" id="CHEBI:30616"/>
    </ligand>
</feature>
<keyword evidence="3 8" id="KW-0235">DNA replication</keyword>
<evidence type="ECO:0000256" key="9">
    <source>
        <dbReference type="NCBIfam" id="TIGR00362"/>
    </source>
</evidence>
<evidence type="ECO:0000259" key="12">
    <source>
        <dbReference type="SMART" id="SM00382"/>
    </source>
</evidence>
<dbReference type="InterPro" id="IPR013317">
    <property type="entry name" value="DnaA_dom"/>
</dbReference>
<dbReference type="InterPro" id="IPR020591">
    <property type="entry name" value="Chromosome_initiator_DnaA-like"/>
</dbReference>
<proteinExistence type="inferred from homology"/>
<feature type="domain" description="AAA+ ATPase" evidence="12">
    <location>
        <begin position="189"/>
        <end position="320"/>
    </location>
</feature>
<name>A0A518C0Z4_9BACT</name>
<dbReference type="HAMAP" id="MF_00377">
    <property type="entry name" value="DnaA_bact"/>
    <property type="match status" value="1"/>
</dbReference>
<evidence type="ECO:0000313" key="15">
    <source>
        <dbReference type="Proteomes" id="UP000320386"/>
    </source>
</evidence>
<dbReference type="SMART" id="SM00760">
    <property type="entry name" value="Bac_DnaA_C"/>
    <property type="match status" value="1"/>
</dbReference>
<evidence type="ECO:0000256" key="2">
    <source>
        <dbReference type="ARBA" id="ARBA00022490"/>
    </source>
</evidence>
<dbReference type="PANTHER" id="PTHR30050">
    <property type="entry name" value="CHROMOSOMAL REPLICATION INITIATOR PROTEIN DNAA"/>
    <property type="match status" value="1"/>
</dbReference>
<feature type="region of interest" description="Domain IV, binds dsDNA" evidence="8">
    <location>
        <begin position="373"/>
        <end position="500"/>
    </location>
</feature>
<feature type="region of interest" description="Domain III, AAA+ region" evidence="8">
    <location>
        <begin position="156"/>
        <end position="372"/>
    </location>
</feature>
<dbReference type="PROSITE" id="PS01008">
    <property type="entry name" value="DNAA"/>
    <property type="match status" value="1"/>
</dbReference>
<dbReference type="GO" id="GO:0003688">
    <property type="term" value="F:DNA replication origin binding"/>
    <property type="evidence" value="ECO:0007669"/>
    <property type="project" value="UniProtKB-UniRule"/>
</dbReference>
<evidence type="ECO:0000256" key="10">
    <source>
        <dbReference type="RuleBase" id="RU000577"/>
    </source>
</evidence>
<evidence type="ECO:0000256" key="11">
    <source>
        <dbReference type="RuleBase" id="RU004227"/>
    </source>
</evidence>
<evidence type="ECO:0000256" key="8">
    <source>
        <dbReference type="HAMAP-Rule" id="MF_00377"/>
    </source>
</evidence>
<evidence type="ECO:0000256" key="7">
    <source>
        <dbReference type="ARBA" id="ARBA00023125"/>
    </source>
</evidence>
<dbReference type="InterPro" id="IPR027417">
    <property type="entry name" value="P-loop_NTPase"/>
</dbReference>
<feature type="binding site" evidence="8">
    <location>
        <position position="200"/>
    </location>
    <ligand>
        <name>ATP</name>
        <dbReference type="ChEBI" id="CHEBI:30616"/>
    </ligand>
</feature>
<keyword evidence="6 8" id="KW-0446">Lipid-binding</keyword>
<keyword evidence="2 8" id="KW-0963">Cytoplasm</keyword>
<accession>A0A518C0Z4</accession>
<evidence type="ECO:0000256" key="4">
    <source>
        <dbReference type="ARBA" id="ARBA00022741"/>
    </source>
</evidence>
<dbReference type="PRINTS" id="PR00051">
    <property type="entry name" value="DNAA"/>
</dbReference>
<dbReference type="GO" id="GO:0006275">
    <property type="term" value="P:regulation of DNA replication"/>
    <property type="evidence" value="ECO:0007669"/>
    <property type="project" value="UniProtKB-UniRule"/>
</dbReference>